<dbReference type="AlphaFoldDB" id="A0A412TMK2"/>
<dbReference type="PROSITE" id="PS51257">
    <property type="entry name" value="PROKAR_LIPOPROTEIN"/>
    <property type="match status" value="1"/>
</dbReference>
<feature type="signal peptide" evidence="1">
    <location>
        <begin position="1"/>
        <end position="18"/>
    </location>
</feature>
<feature type="chain" id="PRO_5019138557" description="Omp28-related outer membrane protein" evidence="1">
    <location>
        <begin position="19"/>
        <end position="422"/>
    </location>
</feature>
<dbReference type="EMBL" id="QRYC01000023">
    <property type="protein sequence ID" value="RGU54981.1"/>
    <property type="molecule type" value="Genomic_DNA"/>
</dbReference>
<dbReference type="Proteomes" id="UP000284243">
    <property type="component" value="Unassembled WGS sequence"/>
</dbReference>
<evidence type="ECO:0000256" key="1">
    <source>
        <dbReference type="SAM" id="SignalP"/>
    </source>
</evidence>
<sequence length="422" mass="46167">MRKSFLLFLSVICVIAFSCSDSDDGDDTGDGILSGLTLTSDRSYFSADGVDAVVFTVKDNTGKDVSTQCVYKANDQELVDNTLSSDTPGTYKVVATYKGIVSNTLDVIAMNENVKLKVTSDKKSIVADGGDFACLYLVDEQGSRISGGEFYIDGEKLDSPYFGTTEAGMHRITAMWQGKEAEEALNLGAFKEGEFTARMLVESLTGTNCGYCTSTIQLLTEEDALARKDPRIVLIETHYEGQSPEMWQKYDERSREMEKAFIAYFGSTGTPSVYLDRNKDKFSVDAMGRDGLLSAIKSKAEVAIAIKNSLSEDKKQVELTAVIGSKKSFNGKVIAALVEDGMYLNHVSLGMIEWFHTMRDYMPSFEGEEAVAFEPGAPKEIKFQINMGKADPVKSTLVVFVTNEQGVVENVQQVAIGTNVGY</sequence>
<keyword evidence="1" id="KW-0732">Signal</keyword>
<protein>
    <recommendedName>
        <fullName evidence="4">Omp28-related outer membrane protein</fullName>
    </recommendedName>
</protein>
<dbReference type="Pfam" id="PF11551">
    <property type="entry name" value="Omp28"/>
    <property type="match status" value="1"/>
</dbReference>
<comment type="caution">
    <text evidence="2">The sequence shown here is derived from an EMBL/GenBank/DDBJ whole genome shotgun (WGS) entry which is preliminary data.</text>
</comment>
<evidence type="ECO:0000313" key="2">
    <source>
        <dbReference type="EMBL" id="RGU54981.1"/>
    </source>
</evidence>
<evidence type="ECO:0008006" key="4">
    <source>
        <dbReference type="Google" id="ProtNLM"/>
    </source>
</evidence>
<reference evidence="2 3" key="1">
    <citation type="submission" date="2018-08" db="EMBL/GenBank/DDBJ databases">
        <title>A genome reference for cultivated species of the human gut microbiota.</title>
        <authorList>
            <person name="Zou Y."/>
            <person name="Xue W."/>
            <person name="Luo G."/>
        </authorList>
    </citation>
    <scope>NUCLEOTIDE SEQUENCE [LARGE SCALE GENOMIC DNA]</scope>
    <source>
        <strain evidence="2 3">AF16-14</strain>
    </source>
</reference>
<dbReference type="InterPro" id="IPR021615">
    <property type="entry name" value="Omp28"/>
</dbReference>
<organism evidence="2 3">
    <name type="scientific">Odoribacter splanchnicus</name>
    <dbReference type="NCBI Taxonomy" id="28118"/>
    <lineage>
        <taxon>Bacteria</taxon>
        <taxon>Pseudomonadati</taxon>
        <taxon>Bacteroidota</taxon>
        <taxon>Bacteroidia</taxon>
        <taxon>Bacteroidales</taxon>
        <taxon>Odoribacteraceae</taxon>
        <taxon>Odoribacter</taxon>
    </lineage>
</organism>
<evidence type="ECO:0000313" key="3">
    <source>
        <dbReference type="Proteomes" id="UP000284243"/>
    </source>
</evidence>
<proteinExistence type="predicted"/>
<gene>
    <name evidence="2" type="ORF">DWW57_14230</name>
</gene>
<dbReference type="RefSeq" id="WP_022160186.1">
    <property type="nucleotide sequence ID" value="NZ_CABJFF010000019.1"/>
</dbReference>
<accession>A0A412TMK2</accession>
<name>A0A412TMK2_9BACT</name>